<feature type="domain" description="Zn(2)-C6 fungal-type" evidence="3">
    <location>
        <begin position="359"/>
        <end position="389"/>
    </location>
</feature>
<dbReference type="Proteomes" id="UP000800235">
    <property type="component" value="Unassembled WGS sequence"/>
</dbReference>
<feature type="compositionally biased region" description="Polar residues" evidence="2">
    <location>
        <begin position="1"/>
        <end position="11"/>
    </location>
</feature>
<feature type="region of interest" description="Disordered" evidence="2">
    <location>
        <begin position="476"/>
        <end position="501"/>
    </location>
</feature>
<dbReference type="SUPFAM" id="SSF57701">
    <property type="entry name" value="Zn2/Cys6 DNA-binding domain"/>
    <property type="match status" value="1"/>
</dbReference>
<evidence type="ECO:0000259" key="3">
    <source>
        <dbReference type="PROSITE" id="PS50048"/>
    </source>
</evidence>
<organism evidence="4 5">
    <name type="scientific">Tothia fuscella</name>
    <dbReference type="NCBI Taxonomy" id="1048955"/>
    <lineage>
        <taxon>Eukaryota</taxon>
        <taxon>Fungi</taxon>
        <taxon>Dikarya</taxon>
        <taxon>Ascomycota</taxon>
        <taxon>Pezizomycotina</taxon>
        <taxon>Dothideomycetes</taxon>
        <taxon>Pleosporomycetidae</taxon>
        <taxon>Venturiales</taxon>
        <taxon>Cylindrosympodiaceae</taxon>
        <taxon>Tothia</taxon>
    </lineage>
</organism>
<feature type="region of interest" description="Disordered" evidence="2">
    <location>
        <begin position="247"/>
        <end position="303"/>
    </location>
</feature>
<evidence type="ECO:0000256" key="2">
    <source>
        <dbReference type="SAM" id="MobiDB-lite"/>
    </source>
</evidence>
<dbReference type="InterPro" id="IPR036864">
    <property type="entry name" value="Zn2-C6_fun-type_DNA-bd_sf"/>
</dbReference>
<comment type="caution">
    <text evidence="4">The sequence shown here is derived from an EMBL/GenBank/DDBJ whole genome shotgun (WGS) entry which is preliminary data.</text>
</comment>
<dbReference type="PROSITE" id="PS50048">
    <property type="entry name" value="ZN2_CY6_FUNGAL_2"/>
    <property type="match status" value="1"/>
</dbReference>
<evidence type="ECO:0000256" key="1">
    <source>
        <dbReference type="ARBA" id="ARBA00023242"/>
    </source>
</evidence>
<keyword evidence="5" id="KW-1185">Reference proteome</keyword>
<gene>
    <name evidence="4" type="ORF">EJ08DRAFT_174748</name>
</gene>
<feature type="region of interest" description="Disordered" evidence="2">
    <location>
        <begin position="1"/>
        <end position="29"/>
    </location>
</feature>
<protein>
    <recommendedName>
        <fullName evidence="3">Zn(2)-C6 fungal-type domain-containing protein</fullName>
    </recommendedName>
</protein>
<dbReference type="Gene3D" id="4.10.240.10">
    <property type="entry name" value="Zn(2)-C6 fungal-type DNA-binding domain"/>
    <property type="match status" value="1"/>
</dbReference>
<keyword evidence="1" id="KW-0539">Nucleus</keyword>
<feature type="region of interest" description="Disordered" evidence="2">
    <location>
        <begin position="543"/>
        <end position="572"/>
    </location>
</feature>
<dbReference type="CDD" id="cd00067">
    <property type="entry name" value="GAL4"/>
    <property type="match status" value="1"/>
</dbReference>
<feature type="region of interest" description="Disordered" evidence="2">
    <location>
        <begin position="320"/>
        <end position="356"/>
    </location>
</feature>
<evidence type="ECO:0000313" key="4">
    <source>
        <dbReference type="EMBL" id="KAF2431740.1"/>
    </source>
</evidence>
<dbReference type="OrthoDB" id="3251668at2759"/>
<dbReference type="EMBL" id="MU007030">
    <property type="protein sequence ID" value="KAF2431740.1"/>
    <property type="molecule type" value="Genomic_DNA"/>
</dbReference>
<dbReference type="AlphaFoldDB" id="A0A9P4NT83"/>
<sequence>MSQPDSSQYGAQKTGAVWTNPNPPLHRGRVPKDPLAQVVQYDCASIDELETKFREYLANPPAAEEHCTCELTLWAGASFLVAVPPDSATPGPNPQFRPNAAADDTSMLQSVADAMNTAQTRPTAQASEMTMSVLDALQPTADPKESMKRQRAISKVCVAAVQRVDGFRYSFHNNWRSGEDNAYRFSYYCNDSLLNKDRVANGKAGSQGRRATKPVYDCKGVLSIKFSATRSCIDVVYKHIRCHETYENRAPPPRKESRRRAEWEESNPGRQVEPRSLQPNNSGMGPPSKKRQRKEKAPRVSAECELRLQSMKSLLELMRDPEEEKPPEQPPNARPNATSTTTGASQRAPPGQQNSHSSICAICLSRRARCDGAKPKCKACSDKDWPCFYTAPAPSLNGQQMPANATTAPGQSGGHDFMQQNAITALAVASQNEDLQQSLNNTRQELLKAQKETYDLRTQLTESQEEVTRLQAEIAQHNTTQVSNSDYTGGRGNSQPQQLNNVAAPSVYQTPSYQTTTSQMYQNHQTPSQTAHRIPSYTNQNARAVPWQPQPPMPAYGYQTNPQPGMWNGSLR</sequence>
<evidence type="ECO:0000313" key="5">
    <source>
        <dbReference type="Proteomes" id="UP000800235"/>
    </source>
</evidence>
<dbReference type="InterPro" id="IPR001138">
    <property type="entry name" value="Zn2Cys6_DnaBD"/>
</dbReference>
<name>A0A9P4NT83_9PEZI</name>
<accession>A0A9P4NT83</accession>
<dbReference type="GO" id="GO:0008270">
    <property type="term" value="F:zinc ion binding"/>
    <property type="evidence" value="ECO:0007669"/>
    <property type="project" value="InterPro"/>
</dbReference>
<feature type="compositionally biased region" description="Polar residues" evidence="2">
    <location>
        <begin position="335"/>
        <end position="356"/>
    </location>
</feature>
<dbReference type="GO" id="GO:0000981">
    <property type="term" value="F:DNA-binding transcription factor activity, RNA polymerase II-specific"/>
    <property type="evidence" value="ECO:0007669"/>
    <property type="project" value="InterPro"/>
</dbReference>
<feature type="compositionally biased region" description="Basic and acidic residues" evidence="2">
    <location>
        <begin position="247"/>
        <end position="263"/>
    </location>
</feature>
<reference evidence="4" key="1">
    <citation type="journal article" date="2020" name="Stud. Mycol.">
        <title>101 Dothideomycetes genomes: a test case for predicting lifestyles and emergence of pathogens.</title>
        <authorList>
            <person name="Haridas S."/>
            <person name="Albert R."/>
            <person name="Binder M."/>
            <person name="Bloem J."/>
            <person name="Labutti K."/>
            <person name="Salamov A."/>
            <person name="Andreopoulos B."/>
            <person name="Baker S."/>
            <person name="Barry K."/>
            <person name="Bills G."/>
            <person name="Bluhm B."/>
            <person name="Cannon C."/>
            <person name="Castanera R."/>
            <person name="Culley D."/>
            <person name="Daum C."/>
            <person name="Ezra D."/>
            <person name="Gonzalez J."/>
            <person name="Henrissat B."/>
            <person name="Kuo A."/>
            <person name="Liang C."/>
            <person name="Lipzen A."/>
            <person name="Lutzoni F."/>
            <person name="Magnuson J."/>
            <person name="Mondo S."/>
            <person name="Nolan M."/>
            <person name="Ohm R."/>
            <person name="Pangilinan J."/>
            <person name="Park H.-J."/>
            <person name="Ramirez L."/>
            <person name="Alfaro M."/>
            <person name="Sun H."/>
            <person name="Tritt A."/>
            <person name="Yoshinaga Y."/>
            <person name="Zwiers L.-H."/>
            <person name="Turgeon B."/>
            <person name="Goodwin S."/>
            <person name="Spatafora J."/>
            <person name="Crous P."/>
            <person name="Grigoriev I."/>
        </authorList>
    </citation>
    <scope>NUCLEOTIDE SEQUENCE</scope>
    <source>
        <strain evidence="4">CBS 130266</strain>
    </source>
</reference>
<proteinExistence type="predicted"/>